<feature type="compositionally biased region" description="Basic and acidic residues" evidence="2">
    <location>
        <begin position="138"/>
        <end position="148"/>
    </location>
</feature>
<sequence>MSHITLAQQGIAAVDARRWDEAITKLSTALQTSQNPNWLIARSKALVGAKRFEEALDDANLAWHNAYSRNKRDALAEAQYRRAVAYFRLKQYANADCCCIYSMRVIKGHPAVEKQDPADKLADENRFWMQTLDDALQESKDEEKDGRTEGGIAAALGDGGSKVSKEWRMASAMRLQILSAMEKLPKDDPARKVSTSLKPPQKKLADLQSGDQPEAAKSTAGSNTTTSTAPVAPPTVPADAPMRLQDFQNDTTMSVSIFSKGNKKDELQVDILPTSVTLNPIIHPSGDAKLFRLELWGEVDVETSKYTITPSKVELSLRKKTPGKWPQLKAEETRAGQGNESSEAAEEERLKLETLKEARKKAMEAADKAQTQSTTSTTKTGGPAYPTSSRSGPKDWDKLADDSDHEEDDGVNTFFKKIYKGATPEQQRAMMKSFTESNGTSLSTDWNDVKDRTVETKPPEGVEAKKWD</sequence>
<dbReference type="InterPro" id="IPR044563">
    <property type="entry name" value="Sgt1-like"/>
</dbReference>
<feature type="region of interest" description="Disordered" evidence="2">
    <location>
        <begin position="138"/>
        <end position="159"/>
    </location>
</feature>
<evidence type="ECO:0000313" key="5">
    <source>
        <dbReference type="EMBL" id="KAK0383663.1"/>
    </source>
</evidence>
<gene>
    <name evidence="5" type="ORF">NLU13_9574</name>
</gene>
<reference evidence="5" key="1">
    <citation type="submission" date="2022-10" db="EMBL/GenBank/DDBJ databases">
        <title>Determination and structural analysis of whole genome sequence of Sarocladium strictum F4-1.</title>
        <authorList>
            <person name="Hu L."/>
            <person name="Jiang Y."/>
        </authorList>
    </citation>
    <scope>NUCLEOTIDE SEQUENCE</scope>
    <source>
        <strain evidence="5">F4-1</strain>
    </source>
</reference>
<comment type="caution">
    <text evidence="5">The sequence shown here is derived from an EMBL/GenBank/DDBJ whole genome shotgun (WGS) entry which is preliminary data.</text>
</comment>
<dbReference type="Gene3D" id="2.60.40.790">
    <property type="match status" value="1"/>
</dbReference>
<dbReference type="SUPFAM" id="SSF48452">
    <property type="entry name" value="TPR-like"/>
    <property type="match status" value="1"/>
</dbReference>
<evidence type="ECO:0000259" key="3">
    <source>
        <dbReference type="PROSITE" id="PS51048"/>
    </source>
</evidence>
<evidence type="ECO:0008006" key="7">
    <source>
        <dbReference type="Google" id="ProtNLM"/>
    </source>
</evidence>
<dbReference type="PROSITE" id="PS51203">
    <property type="entry name" value="CS"/>
    <property type="match status" value="1"/>
</dbReference>
<dbReference type="EMBL" id="JAPDFR010000009">
    <property type="protein sequence ID" value="KAK0383663.1"/>
    <property type="molecule type" value="Genomic_DNA"/>
</dbReference>
<dbReference type="Pfam" id="PF04969">
    <property type="entry name" value="CS"/>
    <property type="match status" value="1"/>
</dbReference>
<keyword evidence="6" id="KW-1185">Reference proteome</keyword>
<feature type="compositionally biased region" description="Basic and acidic residues" evidence="2">
    <location>
        <begin position="347"/>
        <end position="367"/>
    </location>
</feature>
<accession>A0AA39GAC4</accession>
<evidence type="ECO:0000259" key="4">
    <source>
        <dbReference type="PROSITE" id="PS51203"/>
    </source>
</evidence>
<protein>
    <recommendedName>
        <fullName evidence="7">SGT1</fullName>
    </recommendedName>
</protein>
<evidence type="ECO:0000313" key="6">
    <source>
        <dbReference type="Proteomes" id="UP001175261"/>
    </source>
</evidence>
<feature type="compositionally biased region" description="Low complexity" evidence="2">
    <location>
        <begin position="368"/>
        <end position="382"/>
    </location>
</feature>
<feature type="region of interest" description="Disordered" evidence="2">
    <location>
        <begin position="186"/>
        <end position="241"/>
    </location>
</feature>
<organism evidence="5 6">
    <name type="scientific">Sarocladium strictum</name>
    <name type="common">Black bundle disease fungus</name>
    <name type="synonym">Acremonium strictum</name>
    <dbReference type="NCBI Taxonomy" id="5046"/>
    <lineage>
        <taxon>Eukaryota</taxon>
        <taxon>Fungi</taxon>
        <taxon>Dikarya</taxon>
        <taxon>Ascomycota</taxon>
        <taxon>Pezizomycotina</taxon>
        <taxon>Sordariomycetes</taxon>
        <taxon>Hypocreomycetidae</taxon>
        <taxon>Hypocreales</taxon>
        <taxon>Sarocladiaceae</taxon>
        <taxon>Sarocladium</taxon>
    </lineage>
</organism>
<evidence type="ECO:0000256" key="2">
    <source>
        <dbReference type="SAM" id="MobiDB-lite"/>
    </source>
</evidence>
<feature type="domain" description="CS" evidence="4">
    <location>
        <begin position="239"/>
        <end position="329"/>
    </location>
</feature>
<dbReference type="CDD" id="cd06466">
    <property type="entry name" value="p23_CS_SGT1_like"/>
    <property type="match status" value="1"/>
</dbReference>
<dbReference type="Gene3D" id="1.25.40.10">
    <property type="entry name" value="Tetratricopeptide repeat domain"/>
    <property type="match status" value="1"/>
</dbReference>
<dbReference type="PANTHER" id="PTHR45862">
    <property type="entry name" value="PROTEIN SGT1 HOMOLOG"/>
    <property type="match status" value="1"/>
</dbReference>
<dbReference type="InterPro" id="IPR008978">
    <property type="entry name" value="HSP20-like_chaperone"/>
</dbReference>
<dbReference type="AlphaFoldDB" id="A0AA39GAC4"/>
<dbReference type="Pfam" id="PF05002">
    <property type="entry name" value="SGS"/>
    <property type="match status" value="1"/>
</dbReference>
<dbReference type="PROSITE" id="PS51048">
    <property type="entry name" value="SGS"/>
    <property type="match status" value="1"/>
</dbReference>
<evidence type="ECO:0000256" key="1">
    <source>
        <dbReference type="ARBA" id="ARBA00008509"/>
    </source>
</evidence>
<dbReference type="Proteomes" id="UP001175261">
    <property type="component" value="Unassembled WGS sequence"/>
</dbReference>
<feature type="compositionally biased region" description="Low complexity" evidence="2">
    <location>
        <begin position="215"/>
        <end position="230"/>
    </location>
</feature>
<feature type="region of interest" description="Disordered" evidence="2">
    <location>
        <begin position="321"/>
        <end position="409"/>
    </location>
</feature>
<feature type="compositionally biased region" description="Basic and acidic residues" evidence="2">
    <location>
        <begin position="392"/>
        <end position="402"/>
    </location>
</feature>
<comment type="similarity">
    <text evidence="1">Belongs to the SGT1 family.</text>
</comment>
<name>A0AA39GAC4_SARSR</name>
<dbReference type="InterPro" id="IPR007052">
    <property type="entry name" value="CS_dom"/>
</dbReference>
<dbReference type="GO" id="GO:0051087">
    <property type="term" value="F:protein-folding chaperone binding"/>
    <property type="evidence" value="ECO:0007669"/>
    <property type="project" value="InterPro"/>
</dbReference>
<dbReference type="SUPFAM" id="SSF49764">
    <property type="entry name" value="HSP20-like chaperones"/>
    <property type="match status" value="1"/>
</dbReference>
<feature type="compositionally biased region" description="Basic and acidic residues" evidence="2">
    <location>
        <begin position="447"/>
        <end position="468"/>
    </location>
</feature>
<feature type="compositionally biased region" description="Polar residues" evidence="2">
    <location>
        <begin position="434"/>
        <end position="446"/>
    </location>
</feature>
<feature type="region of interest" description="Disordered" evidence="2">
    <location>
        <begin position="432"/>
        <end position="468"/>
    </location>
</feature>
<proteinExistence type="inferred from homology"/>
<feature type="domain" description="SGS" evidence="3">
    <location>
        <begin position="384"/>
        <end position="468"/>
    </location>
</feature>
<dbReference type="InterPro" id="IPR007699">
    <property type="entry name" value="SGS_dom"/>
</dbReference>
<dbReference type="InterPro" id="IPR011990">
    <property type="entry name" value="TPR-like_helical_dom_sf"/>
</dbReference>